<dbReference type="EMBL" id="CP027806">
    <property type="protein sequence ID" value="AXJ00736.1"/>
    <property type="molecule type" value="Genomic_DNA"/>
</dbReference>
<keyword evidence="2" id="KW-1185">Reference proteome</keyword>
<accession>A0A345UJT4</accession>
<sequence>MLAEFSPKNKKPDLTRLLCQARLLGSFTCRWRVPLRFVGEGLGEGAGSYEVFGGFEDAVSGGVGVPE</sequence>
<evidence type="ECO:0000313" key="2">
    <source>
        <dbReference type="Proteomes" id="UP000254808"/>
    </source>
</evidence>
<organism evidence="1 2">
    <name type="scientific">Cyclonatronum proteinivorum</name>
    <dbReference type="NCBI Taxonomy" id="1457365"/>
    <lineage>
        <taxon>Bacteria</taxon>
        <taxon>Pseudomonadati</taxon>
        <taxon>Balneolota</taxon>
        <taxon>Balneolia</taxon>
        <taxon>Balneolales</taxon>
        <taxon>Cyclonatronaceae</taxon>
        <taxon>Cyclonatronum</taxon>
    </lineage>
</organism>
<proteinExistence type="predicted"/>
<dbReference type="KEGG" id="cprv:CYPRO_1480"/>
<evidence type="ECO:0000313" key="1">
    <source>
        <dbReference type="EMBL" id="AXJ00736.1"/>
    </source>
</evidence>
<dbReference type="Proteomes" id="UP000254808">
    <property type="component" value="Chromosome"/>
</dbReference>
<gene>
    <name evidence="1" type="ORF">CYPRO_1480</name>
</gene>
<reference evidence="1 2" key="1">
    <citation type="submission" date="2018-03" db="EMBL/GenBank/DDBJ databases">
        <title>Phenotypic and genomic properties of Cyclonatronum proteinivorum gen. nov., sp. nov., a haloalkaliphilic bacteroidete from soda lakes possessing Na+-translocating rhodopsin.</title>
        <authorList>
            <person name="Toshchakov S.V."/>
            <person name="Korzhenkov A."/>
            <person name="Samarov N.I."/>
            <person name="Kublanov I.V."/>
            <person name="Muntyan M.S."/>
            <person name="Sorokin D.Y."/>
        </authorList>
    </citation>
    <scope>NUCLEOTIDE SEQUENCE [LARGE SCALE GENOMIC DNA]</scope>
    <source>
        <strain evidence="1 2">Omega</strain>
    </source>
</reference>
<protein>
    <submittedName>
        <fullName evidence="1">Uncharacterized protein</fullName>
    </submittedName>
</protein>
<dbReference type="AlphaFoldDB" id="A0A345UJT4"/>
<name>A0A345UJT4_9BACT</name>